<feature type="compositionally biased region" description="Polar residues" evidence="2">
    <location>
        <begin position="9"/>
        <end position="18"/>
    </location>
</feature>
<organism evidence="3 4">
    <name type="scientific">Gymnopus androsaceus JB14</name>
    <dbReference type="NCBI Taxonomy" id="1447944"/>
    <lineage>
        <taxon>Eukaryota</taxon>
        <taxon>Fungi</taxon>
        <taxon>Dikarya</taxon>
        <taxon>Basidiomycota</taxon>
        <taxon>Agaricomycotina</taxon>
        <taxon>Agaricomycetes</taxon>
        <taxon>Agaricomycetidae</taxon>
        <taxon>Agaricales</taxon>
        <taxon>Marasmiineae</taxon>
        <taxon>Omphalotaceae</taxon>
        <taxon>Gymnopus</taxon>
    </lineage>
</organism>
<feature type="compositionally biased region" description="Acidic residues" evidence="2">
    <location>
        <begin position="429"/>
        <end position="439"/>
    </location>
</feature>
<name>A0A6A4GAW5_9AGAR</name>
<keyword evidence="4" id="KW-1185">Reference proteome</keyword>
<evidence type="ECO:0000256" key="2">
    <source>
        <dbReference type="SAM" id="MobiDB-lite"/>
    </source>
</evidence>
<protein>
    <submittedName>
        <fullName evidence="3">Uncharacterized protein</fullName>
    </submittedName>
</protein>
<proteinExistence type="predicted"/>
<feature type="compositionally biased region" description="Basic residues" evidence="2">
    <location>
        <begin position="409"/>
        <end position="422"/>
    </location>
</feature>
<sequence length="439" mass="48340">MGHKRALSDSGTRVTGKSGSVVDDGGTPASTIAPDTKKRKLMSTTSKATEDAEALKVALAEKKKKEKALQKRNEEYEKEIRLTMESELPNGLGHMGFMRWAEMNQQLRAQKDLYVFLGVSISALNGNALVYTRKGDTATVSVGQSLDGILKLLVEGMDLDDIIQLVALKPTTRDIFNRSFVVYLNPIKIRKDVIRNGLGMLSKGLGVQLFTLDIDVLNNPRFGGWAWLEVSNLTPDDNDETVDEWFKSFNDGHGIVPVDSEDGDWRFRYNGVNTDMWVAPVILNGFDDLGRSCDEATAMDTQEGEVDLRKICEGETVSKIHQNTHLACRLVQECRICGLVTHPVGKCLTQQALHDPETPEFVWWRGIDERTAEASATGKAGKSATPKVPKDKKRKPVKPAPPTSQPKKNQAKGKGKGKAGKVAKKEGSSDEEDEEESEA</sequence>
<reference evidence="3" key="1">
    <citation type="journal article" date="2019" name="Environ. Microbiol.">
        <title>Fungal ecological strategies reflected in gene transcription - a case study of two litter decomposers.</title>
        <authorList>
            <person name="Barbi F."/>
            <person name="Kohler A."/>
            <person name="Barry K."/>
            <person name="Baskaran P."/>
            <person name="Daum C."/>
            <person name="Fauchery L."/>
            <person name="Ihrmark K."/>
            <person name="Kuo A."/>
            <person name="LaButti K."/>
            <person name="Lipzen A."/>
            <person name="Morin E."/>
            <person name="Grigoriev I.V."/>
            <person name="Henrissat B."/>
            <person name="Lindahl B."/>
            <person name="Martin F."/>
        </authorList>
    </citation>
    <scope>NUCLEOTIDE SEQUENCE</scope>
    <source>
        <strain evidence="3">JB14</strain>
    </source>
</reference>
<feature type="coiled-coil region" evidence="1">
    <location>
        <begin position="52"/>
        <end position="86"/>
    </location>
</feature>
<accession>A0A6A4GAW5</accession>
<evidence type="ECO:0000256" key="1">
    <source>
        <dbReference type="SAM" id="Coils"/>
    </source>
</evidence>
<feature type="region of interest" description="Disordered" evidence="2">
    <location>
        <begin position="1"/>
        <end position="52"/>
    </location>
</feature>
<gene>
    <name evidence="3" type="ORF">BT96DRAFT_930213</name>
</gene>
<evidence type="ECO:0000313" key="3">
    <source>
        <dbReference type="EMBL" id="KAE9382646.1"/>
    </source>
</evidence>
<dbReference type="Proteomes" id="UP000799118">
    <property type="component" value="Unassembled WGS sequence"/>
</dbReference>
<keyword evidence="1" id="KW-0175">Coiled coil</keyword>
<dbReference type="EMBL" id="ML771197">
    <property type="protein sequence ID" value="KAE9382646.1"/>
    <property type="molecule type" value="Genomic_DNA"/>
</dbReference>
<dbReference type="AlphaFoldDB" id="A0A6A4GAW5"/>
<feature type="region of interest" description="Disordered" evidence="2">
    <location>
        <begin position="372"/>
        <end position="439"/>
    </location>
</feature>
<evidence type="ECO:0000313" key="4">
    <source>
        <dbReference type="Proteomes" id="UP000799118"/>
    </source>
</evidence>